<keyword evidence="3" id="KW-1185">Reference proteome</keyword>
<dbReference type="EMBL" id="LT629799">
    <property type="protein sequence ID" value="SDU99551.1"/>
    <property type="molecule type" value="Genomic_DNA"/>
</dbReference>
<gene>
    <name evidence="2" type="ORF">SAMN04488544_3177</name>
</gene>
<dbReference type="PANTHER" id="PTHR24220:SF685">
    <property type="entry name" value="ABC TRANSPORTER RELATED"/>
    <property type="match status" value="1"/>
</dbReference>
<dbReference type="InterPro" id="IPR027417">
    <property type="entry name" value="P-loop_NTPase"/>
</dbReference>
<dbReference type="AlphaFoldDB" id="A0A1H2N316"/>
<evidence type="ECO:0000313" key="3">
    <source>
        <dbReference type="Proteomes" id="UP000198825"/>
    </source>
</evidence>
<feature type="domain" description="ABC transporter" evidence="1">
    <location>
        <begin position="29"/>
        <end position="173"/>
    </location>
</feature>
<sequence length="226" mass="23570">MSAAPEQAPVPVVEAEGLSLVGPEGPVFTDVSLAVLPARATLLVGTSGTGRSSLLLALCGRMRGTTGSLRRQGRPVRSGRDLKNLRRASAVARASTFVVPEARLSVAQSVAERALLDGVRPAAADRAFAAAEELLDVRLDRGALVEQLPAYEVAGLCVALALVRPAELVVLDDLDADLDLTDQRRLLDGLVRLAATGPAVLATTTEPRSAHPDALLVRLAPPQKVS</sequence>
<dbReference type="RefSeq" id="WP_157720009.1">
    <property type="nucleotide sequence ID" value="NZ_LT629799.1"/>
</dbReference>
<dbReference type="CDD" id="cd00267">
    <property type="entry name" value="ABC_ATPase"/>
    <property type="match status" value="1"/>
</dbReference>
<dbReference type="GO" id="GO:0005886">
    <property type="term" value="C:plasma membrane"/>
    <property type="evidence" value="ECO:0007669"/>
    <property type="project" value="TreeGrafter"/>
</dbReference>
<dbReference type="SUPFAM" id="SSF52540">
    <property type="entry name" value="P-loop containing nucleoside triphosphate hydrolases"/>
    <property type="match status" value="1"/>
</dbReference>
<protein>
    <submittedName>
        <fullName evidence="2">ABC transporter</fullName>
    </submittedName>
</protein>
<organism evidence="2 3">
    <name type="scientific">Microlunatus sagamiharensis</name>
    <dbReference type="NCBI Taxonomy" id="546874"/>
    <lineage>
        <taxon>Bacteria</taxon>
        <taxon>Bacillati</taxon>
        <taxon>Actinomycetota</taxon>
        <taxon>Actinomycetes</taxon>
        <taxon>Propionibacteriales</taxon>
        <taxon>Propionibacteriaceae</taxon>
        <taxon>Microlunatus</taxon>
    </lineage>
</organism>
<dbReference type="GO" id="GO:0005524">
    <property type="term" value="F:ATP binding"/>
    <property type="evidence" value="ECO:0007669"/>
    <property type="project" value="InterPro"/>
</dbReference>
<dbReference type="STRING" id="546874.SAMN04488544_3177"/>
<accession>A0A1H2N316</accession>
<dbReference type="GO" id="GO:0016887">
    <property type="term" value="F:ATP hydrolysis activity"/>
    <property type="evidence" value="ECO:0007669"/>
    <property type="project" value="InterPro"/>
</dbReference>
<dbReference type="Proteomes" id="UP000198825">
    <property type="component" value="Chromosome I"/>
</dbReference>
<dbReference type="GO" id="GO:0022857">
    <property type="term" value="F:transmembrane transporter activity"/>
    <property type="evidence" value="ECO:0007669"/>
    <property type="project" value="TreeGrafter"/>
</dbReference>
<dbReference type="InterPro" id="IPR015854">
    <property type="entry name" value="ABC_transpr_LolD-like"/>
</dbReference>
<evidence type="ECO:0000259" key="1">
    <source>
        <dbReference type="Pfam" id="PF00005"/>
    </source>
</evidence>
<dbReference type="InterPro" id="IPR003439">
    <property type="entry name" value="ABC_transporter-like_ATP-bd"/>
</dbReference>
<dbReference type="OrthoDB" id="3724551at2"/>
<proteinExistence type="predicted"/>
<dbReference type="Gene3D" id="3.40.50.300">
    <property type="entry name" value="P-loop containing nucleotide triphosphate hydrolases"/>
    <property type="match status" value="1"/>
</dbReference>
<name>A0A1H2N316_9ACTN</name>
<reference evidence="3" key="1">
    <citation type="submission" date="2016-10" db="EMBL/GenBank/DDBJ databases">
        <authorList>
            <person name="Varghese N."/>
            <person name="Submissions S."/>
        </authorList>
    </citation>
    <scope>NUCLEOTIDE SEQUENCE [LARGE SCALE GENOMIC DNA]</scope>
    <source>
        <strain evidence="3">DSM 21743</strain>
    </source>
</reference>
<evidence type="ECO:0000313" key="2">
    <source>
        <dbReference type="EMBL" id="SDU99551.1"/>
    </source>
</evidence>
<dbReference type="PANTHER" id="PTHR24220">
    <property type="entry name" value="IMPORT ATP-BINDING PROTEIN"/>
    <property type="match status" value="1"/>
</dbReference>
<dbReference type="Pfam" id="PF00005">
    <property type="entry name" value="ABC_tran"/>
    <property type="match status" value="1"/>
</dbReference>